<comment type="caution">
    <text evidence="2">The sequence shown here is derived from an EMBL/GenBank/DDBJ whole genome shotgun (WGS) entry which is preliminary data.</text>
</comment>
<proteinExistence type="predicted"/>
<evidence type="ECO:0008006" key="4">
    <source>
        <dbReference type="Google" id="ProtNLM"/>
    </source>
</evidence>
<feature type="transmembrane region" description="Helical" evidence="1">
    <location>
        <begin position="131"/>
        <end position="153"/>
    </location>
</feature>
<keyword evidence="3" id="KW-1185">Reference proteome</keyword>
<evidence type="ECO:0000313" key="2">
    <source>
        <dbReference type="EMBL" id="MDM5263193.1"/>
    </source>
</evidence>
<keyword evidence="1" id="KW-0472">Membrane</keyword>
<dbReference type="EMBL" id="JAQIBC010000002">
    <property type="protein sequence ID" value="MDM5263193.1"/>
    <property type="molecule type" value="Genomic_DNA"/>
</dbReference>
<feature type="transmembrane region" description="Helical" evidence="1">
    <location>
        <begin position="192"/>
        <end position="212"/>
    </location>
</feature>
<reference evidence="2" key="1">
    <citation type="submission" date="2023-01" db="EMBL/GenBank/DDBJ databases">
        <title>Sulfurovum sp. XTW-4 genome assembly.</title>
        <authorList>
            <person name="Wang J."/>
        </authorList>
    </citation>
    <scope>NUCLEOTIDE SEQUENCE</scope>
    <source>
        <strain evidence="2">XTW-4</strain>
    </source>
</reference>
<accession>A0ABT7QQ28</accession>
<feature type="transmembrane region" description="Helical" evidence="1">
    <location>
        <begin position="165"/>
        <end position="186"/>
    </location>
</feature>
<feature type="transmembrane region" description="Helical" evidence="1">
    <location>
        <begin position="21"/>
        <end position="43"/>
    </location>
</feature>
<organism evidence="2 3">
    <name type="scientific">Sulfurovum xiamenensis</name>
    <dbReference type="NCBI Taxonomy" id="3019066"/>
    <lineage>
        <taxon>Bacteria</taxon>
        <taxon>Pseudomonadati</taxon>
        <taxon>Campylobacterota</taxon>
        <taxon>Epsilonproteobacteria</taxon>
        <taxon>Campylobacterales</taxon>
        <taxon>Sulfurovaceae</taxon>
        <taxon>Sulfurovum</taxon>
    </lineage>
</organism>
<sequence>MFIGHYAACFALKKVEKSASLGMLFLAVQFVDILFFPFVLLGIEKINIIENFTQSTHFELEYMPYTHSLLASILLAGLIYILYRIVSTGKKSVALIMGIAVISHWFFDLIVHTPDLPLWSNTSTKLGFGLWNNAIATYTLEAVLLIGGLWLYLSGTTARSPIGRYGMGIFVMILLLVNAVNIFGPPFGNTEISLAISALIMYFLFAGVAYWLDGERS</sequence>
<dbReference type="RefSeq" id="WP_289401309.1">
    <property type="nucleotide sequence ID" value="NZ_JAQIBC010000002.1"/>
</dbReference>
<feature type="transmembrane region" description="Helical" evidence="1">
    <location>
        <begin position="63"/>
        <end position="86"/>
    </location>
</feature>
<protein>
    <recommendedName>
        <fullName evidence="4">LexA-binding, inner membrane-associated hydrolase</fullName>
    </recommendedName>
</protein>
<keyword evidence="1" id="KW-1133">Transmembrane helix</keyword>
<name>A0ABT7QQ28_9BACT</name>
<dbReference type="Proteomes" id="UP001169066">
    <property type="component" value="Unassembled WGS sequence"/>
</dbReference>
<gene>
    <name evidence="2" type="ORF">PF327_03210</name>
</gene>
<feature type="transmembrane region" description="Helical" evidence="1">
    <location>
        <begin position="93"/>
        <end position="111"/>
    </location>
</feature>
<evidence type="ECO:0000256" key="1">
    <source>
        <dbReference type="SAM" id="Phobius"/>
    </source>
</evidence>
<evidence type="ECO:0000313" key="3">
    <source>
        <dbReference type="Proteomes" id="UP001169066"/>
    </source>
</evidence>
<keyword evidence="1" id="KW-0812">Transmembrane</keyword>